<evidence type="ECO:0000313" key="2">
    <source>
        <dbReference type="Proteomes" id="UP000276133"/>
    </source>
</evidence>
<sequence length="95" mass="11506">MRRYTRRRRTNFLLFKRLKKIINYMNSYIVLIPKNERSRDELESVNLLQYFLNISLNLILMYYHVLSHYVQRATIVDLSCRPPPQACLAIETIIE</sequence>
<dbReference type="Proteomes" id="UP000276133">
    <property type="component" value="Unassembled WGS sequence"/>
</dbReference>
<comment type="caution">
    <text evidence="1">The sequence shown here is derived from an EMBL/GenBank/DDBJ whole genome shotgun (WGS) entry which is preliminary data.</text>
</comment>
<protein>
    <submittedName>
        <fullName evidence="1">Uncharacterized protein</fullName>
    </submittedName>
</protein>
<name>A0A3M7SDX3_BRAPC</name>
<dbReference type="AlphaFoldDB" id="A0A3M7SDX3"/>
<accession>A0A3M7SDX3</accession>
<keyword evidence="2" id="KW-1185">Reference proteome</keyword>
<organism evidence="1 2">
    <name type="scientific">Brachionus plicatilis</name>
    <name type="common">Marine rotifer</name>
    <name type="synonym">Brachionus muelleri</name>
    <dbReference type="NCBI Taxonomy" id="10195"/>
    <lineage>
        <taxon>Eukaryota</taxon>
        <taxon>Metazoa</taxon>
        <taxon>Spiralia</taxon>
        <taxon>Gnathifera</taxon>
        <taxon>Rotifera</taxon>
        <taxon>Eurotatoria</taxon>
        <taxon>Monogononta</taxon>
        <taxon>Pseudotrocha</taxon>
        <taxon>Ploima</taxon>
        <taxon>Brachionidae</taxon>
        <taxon>Brachionus</taxon>
    </lineage>
</organism>
<evidence type="ECO:0000313" key="1">
    <source>
        <dbReference type="EMBL" id="RNA33991.1"/>
    </source>
</evidence>
<dbReference type="EMBL" id="REGN01001542">
    <property type="protein sequence ID" value="RNA33991.1"/>
    <property type="molecule type" value="Genomic_DNA"/>
</dbReference>
<proteinExistence type="predicted"/>
<gene>
    <name evidence="1" type="ORF">BpHYR1_002836</name>
</gene>
<reference evidence="1 2" key="1">
    <citation type="journal article" date="2018" name="Sci. Rep.">
        <title>Genomic signatures of local adaptation to the degree of environmental predictability in rotifers.</title>
        <authorList>
            <person name="Franch-Gras L."/>
            <person name="Hahn C."/>
            <person name="Garcia-Roger E.M."/>
            <person name="Carmona M.J."/>
            <person name="Serra M."/>
            <person name="Gomez A."/>
        </authorList>
    </citation>
    <scope>NUCLEOTIDE SEQUENCE [LARGE SCALE GENOMIC DNA]</scope>
    <source>
        <strain evidence="1">HYR1</strain>
    </source>
</reference>